<dbReference type="GO" id="GO:0006606">
    <property type="term" value="P:protein import into nucleus"/>
    <property type="evidence" value="ECO:0007669"/>
    <property type="project" value="InterPro"/>
</dbReference>
<dbReference type="InterPro" id="IPR016024">
    <property type="entry name" value="ARM-type_fold"/>
</dbReference>
<protein>
    <submittedName>
        <fullName evidence="10">Importin beta-3 subunit, putative</fullName>
    </submittedName>
</protein>
<proteinExistence type="predicted"/>
<sequence length="1063" mass="119826">MADLTAILQASMSPDNETRKKADVLVEQLKQNPSVFLPQVLTYSNAESKNPPNLRVIALTIVNNMLVKIPQLRAVIPDQLLLEMCNAIAINCKVENDLHLVPLLSTVVTTFALAIQQENLPWPNYIQFLFALTQEQNIIQQCIALDALGKSTIHPESQLILSHVSELKTYLARCLSIDSLPLRLKAITFISNTAVFLEKTAEGKKFYELYPLIAQTMQSLLANNNFEEVNNILEDLQELTQFSQFFFKPILPAVSENLLQICTSNYDGMVKSGAMEVILVLIEAYPASFKKTDYLQKVLVILLNWLASVTDADVQDWLDEDTGDTLFEYAQDAIETLTGTVGGKPLRDTLFAQCLEFIKRNDWPHRFAALSAFSQVVPRGKFVIKSNITELLQLGFAATQDDQPLVVYAFLDLIEELLDTFPHIMIRMHFDVIVKALTLCVKSKYKRVQERACFSLQSLLENLEDSKQKIIPALPTLVESMLVLLGSNSDFSLKSSALTSLVFITLLATPQMATYYQSFQTVFAAILPTCKDYHSSETKGKIIEMMSIFNSKLNPQFFPNIQDILYTTLLELFKQPIGIEDPLLPYAMSALCRLVDSPTKAIHPNLEKFMTIVFERIALPITLDNKDQTNVINVTNVITSEKKFLLLSVKKIADYLKGSYAVFAEKTFAIVSPFLQSNNSVIKITACEVLPVVVSSLVAAMGKTDQVKQLYYRVVNILCQVLVAERISDNIEVVLDCLNYVISAVGENSLDAQMIGILFESFDKLLFGCLEGNTEVQQISEKMNKDEDELDDEEAEMLNDQANFDTWLQKMLQVLGTVCENHVQTFFAAFNMKLFPRIMIYFNQEDNEMRCSFAVSAMGTVISKGKLYHYIPHVGDKFVEYMKSSMSDVAFNAILFVGVFAELEIPEFQNLVPKVLNVISELVSRKKNKAYFELHSQIVTTLGLIVLHNKTLPNRDALVKSFIGLFPVSEGYSKLVEVIFDMQNQNLITSNNENETAEIIYRLVSFCAGAVEEEVCSKDTKKKILLLLKKWTTEVPQNIIQAVWNKLTVEQKGELSDLQNEQL</sequence>
<dbReference type="InterPro" id="IPR041389">
    <property type="entry name" value="Importin_rep_6"/>
</dbReference>
<dbReference type="Pfam" id="PF25780">
    <property type="entry name" value="TPR_IPO5"/>
    <property type="match status" value="1"/>
</dbReference>
<evidence type="ECO:0000256" key="4">
    <source>
        <dbReference type="ARBA" id="ARBA00022490"/>
    </source>
</evidence>
<dbReference type="Pfam" id="PF18829">
    <property type="entry name" value="Importin_rep_6"/>
    <property type="match status" value="1"/>
</dbReference>
<keyword evidence="7" id="KW-0539">Nucleus</keyword>
<comment type="subcellular location">
    <subcellularLocation>
        <location evidence="2">Cytoplasm</location>
    </subcellularLocation>
    <subcellularLocation>
        <location evidence="1">Nucleus</location>
    </subcellularLocation>
</comment>
<gene>
    <name evidence="10" type="ORF">EIN_411110</name>
</gene>
<feature type="coiled-coil region" evidence="8">
    <location>
        <begin position="776"/>
        <end position="803"/>
    </location>
</feature>
<dbReference type="EMBL" id="KB206788">
    <property type="protein sequence ID" value="ELP87758.1"/>
    <property type="molecule type" value="Genomic_DNA"/>
</dbReference>
<dbReference type="Gene3D" id="1.25.10.10">
    <property type="entry name" value="Leucine-rich Repeat Variant"/>
    <property type="match status" value="1"/>
</dbReference>
<keyword evidence="6" id="KW-0653">Protein transport</keyword>
<keyword evidence="4" id="KW-0963">Cytoplasm</keyword>
<dbReference type="InterPro" id="IPR040122">
    <property type="entry name" value="Importin_beta"/>
</dbReference>
<dbReference type="GeneID" id="14886770"/>
<accession>A0A0A1U151</accession>
<dbReference type="PANTHER" id="PTHR10527">
    <property type="entry name" value="IMPORTIN BETA"/>
    <property type="match status" value="1"/>
</dbReference>
<keyword evidence="8" id="KW-0175">Coiled coil</keyword>
<dbReference type="InterPro" id="IPR011989">
    <property type="entry name" value="ARM-like"/>
</dbReference>
<reference evidence="10 11" key="1">
    <citation type="submission" date="2012-10" db="EMBL/GenBank/DDBJ databases">
        <authorList>
            <person name="Zafar N."/>
            <person name="Inman J."/>
            <person name="Hall N."/>
            <person name="Lorenzi H."/>
            <person name="Caler E."/>
        </authorList>
    </citation>
    <scope>NUCLEOTIDE SEQUENCE [LARGE SCALE GENOMIC DNA]</scope>
    <source>
        <strain evidence="10 11">IP1</strain>
    </source>
</reference>
<evidence type="ECO:0000256" key="3">
    <source>
        <dbReference type="ARBA" id="ARBA00022448"/>
    </source>
</evidence>
<dbReference type="VEuPathDB" id="AmoebaDB:EIN_411110"/>
<evidence type="ECO:0000256" key="5">
    <source>
        <dbReference type="ARBA" id="ARBA00022737"/>
    </source>
</evidence>
<evidence type="ECO:0000256" key="6">
    <source>
        <dbReference type="ARBA" id="ARBA00022927"/>
    </source>
</evidence>
<dbReference type="Proteomes" id="UP000014680">
    <property type="component" value="Unassembled WGS sequence"/>
</dbReference>
<evidence type="ECO:0000313" key="10">
    <source>
        <dbReference type="EMBL" id="ELP87758.1"/>
    </source>
</evidence>
<evidence type="ECO:0000259" key="9">
    <source>
        <dbReference type="Pfam" id="PF25780"/>
    </source>
</evidence>
<dbReference type="OrthoDB" id="30818at2759"/>
<keyword evidence="5" id="KW-0677">Repeat</keyword>
<dbReference type="SUPFAM" id="SSF48371">
    <property type="entry name" value="ARM repeat"/>
    <property type="match status" value="2"/>
</dbReference>
<keyword evidence="3" id="KW-0813">Transport</keyword>
<feature type="domain" description="IPO4/5-like TPR repeats" evidence="9">
    <location>
        <begin position="116"/>
        <end position="254"/>
    </location>
</feature>
<keyword evidence="11" id="KW-1185">Reference proteome</keyword>
<dbReference type="AlphaFoldDB" id="A0A0A1U151"/>
<evidence type="ECO:0000256" key="7">
    <source>
        <dbReference type="ARBA" id="ARBA00023242"/>
    </source>
</evidence>
<organism evidence="10 11">
    <name type="scientific">Entamoeba invadens IP1</name>
    <dbReference type="NCBI Taxonomy" id="370355"/>
    <lineage>
        <taxon>Eukaryota</taxon>
        <taxon>Amoebozoa</taxon>
        <taxon>Evosea</taxon>
        <taxon>Archamoebae</taxon>
        <taxon>Mastigamoebida</taxon>
        <taxon>Entamoebidae</taxon>
        <taxon>Entamoeba</taxon>
    </lineage>
</organism>
<dbReference type="GO" id="GO:0005737">
    <property type="term" value="C:cytoplasm"/>
    <property type="evidence" value="ECO:0007669"/>
    <property type="project" value="UniProtKB-SubCell"/>
</dbReference>
<dbReference type="RefSeq" id="XP_004254529.1">
    <property type="nucleotide sequence ID" value="XM_004254481.1"/>
</dbReference>
<name>A0A0A1U151_ENTIV</name>
<dbReference type="KEGG" id="eiv:EIN_411110"/>
<evidence type="ECO:0000256" key="8">
    <source>
        <dbReference type="SAM" id="Coils"/>
    </source>
</evidence>
<dbReference type="OMA" id="NDSCYQD"/>
<evidence type="ECO:0000256" key="1">
    <source>
        <dbReference type="ARBA" id="ARBA00004123"/>
    </source>
</evidence>
<evidence type="ECO:0000313" key="11">
    <source>
        <dbReference type="Proteomes" id="UP000014680"/>
    </source>
</evidence>
<evidence type="ECO:0000256" key="2">
    <source>
        <dbReference type="ARBA" id="ARBA00004496"/>
    </source>
</evidence>
<dbReference type="InterPro" id="IPR057672">
    <property type="entry name" value="TPR_IPO4/5"/>
</dbReference>